<dbReference type="PIRSF" id="PIRSF002746">
    <property type="entry name" value="Gluconate_transporter"/>
    <property type="match status" value="1"/>
</dbReference>
<evidence type="ECO:0000256" key="6">
    <source>
        <dbReference type="ARBA" id="ARBA00023136"/>
    </source>
</evidence>
<comment type="similarity">
    <text evidence="7">Belongs to the GntP permease family.</text>
</comment>
<reference evidence="10 11" key="1">
    <citation type="submission" date="2017-11" db="EMBL/GenBank/DDBJ databases">
        <title>Sequencing the genomes of 1000 actinobacteria strains.</title>
        <authorList>
            <person name="Klenk H.-P."/>
        </authorList>
    </citation>
    <scope>NUCLEOTIDE SEQUENCE [LARGE SCALE GENOMIC DNA]</scope>
    <source>
        <strain evidence="10 11">DSM 44104</strain>
    </source>
</reference>
<gene>
    <name evidence="10" type="ORF">ATL51_4417</name>
</gene>
<dbReference type="Proteomes" id="UP000232453">
    <property type="component" value="Unassembled WGS sequence"/>
</dbReference>
<dbReference type="PANTHER" id="PTHR30354:SF22">
    <property type="entry name" value="HIGH-AFFINITY GLUCONATE TRANSPORTER"/>
    <property type="match status" value="1"/>
</dbReference>
<sequence>MTLHPALVLAAEQAQPVASAGRLVTAALVGIVALVLLITQFSLHPFLALTIGSLLVAGVAGMSMGDAVEAFSDGFGSTAASVGTLIALGAMFGKLLADSGGADRLVDTIVSRSGPRTLPWSMAAVGALIGLPMFFEIGLVILMPVIFLVARRAQVSLIAVGIPALAGLSAMHGLVPPHPGPLAAIGILDADLGITLVLGVLVSIPVVVLAGPLFAKVAARWVDVSPPALFESRVAAGTSTASSGSAGATTGTDPDTGSGSGSGGDAAAADRDAPDGGPTRRPGFAATLLTVLLPVVLMMGKAVGDIAAPEGNPVRAALDFVGTPLVALLLSVLVAMVTLGTGSGMNRAGIMGSLERSLPAIAGIVLIVAAGGGFKQTLVDTGIGAMIAGWATGAGISALLLGWLVAVAIRLATGSATVATVTAAGILVPLLPTLDPTQTSLLVLAIGAGSLFFSHVNDAGFWLVKEYFGLTVGQNIRTWSIMETVISVSGLVLVLLIDLVI</sequence>
<keyword evidence="2" id="KW-0813">Transport</keyword>
<accession>A0AA44ZRC0</accession>
<feature type="compositionally biased region" description="Low complexity" evidence="8">
    <location>
        <begin position="239"/>
        <end position="257"/>
    </location>
</feature>
<feature type="transmembrane region" description="Helical" evidence="9">
    <location>
        <begin position="316"/>
        <end position="337"/>
    </location>
</feature>
<evidence type="ECO:0000256" key="7">
    <source>
        <dbReference type="ARBA" id="ARBA00049663"/>
    </source>
</evidence>
<keyword evidence="5 9" id="KW-1133">Transmembrane helix</keyword>
<feature type="transmembrane region" description="Helical" evidence="9">
    <location>
        <begin position="476"/>
        <end position="497"/>
    </location>
</feature>
<feature type="transmembrane region" description="Helical" evidence="9">
    <location>
        <begin position="441"/>
        <end position="464"/>
    </location>
</feature>
<feature type="transmembrane region" description="Helical" evidence="9">
    <location>
        <begin position="155"/>
        <end position="175"/>
    </location>
</feature>
<feature type="transmembrane region" description="Helical" evidence="9">
    <location>
        <begin position="118"/>
        <end position="149"/>
    </location>
</feature>
<evidence type="ECO:0000256" key="3">
    <source>
        <dbReference type="ARBA" id="ARBA00022475"/>
    </source>
</evidence>
<comment type="caution">
    <text evidence="10">The sequence shown here is derived from an EMBL/GenBank/DDBJ whole genome shotgun (WGS) entry which is preliminary data.</text>
</comment>
<feature type="transmembrane region" description="Helical" evidence="9">
    <location>
        <begin position="20"/>
        <end position="39"/>
    </location>
</feature>
<dbReference type="AlphaFoldDB" id="A0AA44ZRC0"/>
<keyword evidence="3" id="KW-1003">Cell membrane</keyword>
<evidence type="ECO:0000313" key="11">
    <source>
        <dbReference type="Proteomes" id="UP000232453"/>
    </source>
</evidence>
<feature type="transmembrane region" description="Helical" evidence="9">
    <location>
        <begin position="415"/>
        <end position="434"/>
    </location>
</feature>
<evidence type="ECO:0000256" key="2">
    <source>
        <dbReference type="ARBA" id="ARBA00022448"/>
    </source>
</evidence>
<dbReference type="EMBL" id="PHUJ01000003">
    <property type="protein sequence ID" value="PKB32680.1"/>
    <property type="molecule type" value="Genomic_DNA"/>
</dbReference>
<feature type="transmembrane region" description="Helical" evidence="9">
    <location>
        <begin position="357"/>
        <end position="374"/>
    </location>
</feature>
<dbReference type="InterPro" id="IPR003474">
    <property type="entry name" value="Glcn_transporter"/>
</dbReference>
<keyword evidence="4 9" id="KW-0812">Transmembrane</keyword>
<feature type="transmembrane region" description="Helical" evidence="9">
    <location>
        <begin position="46"/>
        <end position="65"/>
    </location>
</feature>
<feature type="transmembrane region" description="Helical" evidence="9">
    <location>
        <begin position="77"/>
        <end position="97"/>
    </location>
</feature>
<feature type="region of interest" description="Disordered" evidence="8">
    <location>
        <begin position="239"/>
        <end position="280"/>
    </location>
</feature>
<keyword evidence="6 9" id="KW-0472">Membrane</keyword>
<dbReference type="GO" id="GO:0015128">
    <property type="term" value="F:gluconate transmembrane transporter activity"/>
    <property type="evidence" value="ECO:0007669"/>
    <property type="project" value="InterPro"/>
</dbReference>
<evidence type="ECO:0000256" key="1">
    <source>
        <dbReference type="ARBA" id="ARBA00004651"/>
    </source>
</evidence>
<evidence type="ECO:0000256" key="5">
    <source>
        <dbReference type="ARBA" id="ARBA00022989"/>
    </source>
</evidence>
<protein>
    <submittedName>
        <fullName evidence="10">GntP family gluconate:H+ symporter</fullName>
    </submittedName>
</protein>
<evidence type="ECO:0000256" key="9">
    <source>
        <dbReference type="SAM" id="Phobius"/>
    </source>
</evidence>
<dbReference type="PANTHER" id="PTHR30354">
    <property type="entry name" value="GNT FAMILY GLUCONATE TRANSPORTER"/>
    <property type="match status" value="1"/>
</dbReference>
<name>A0AA44ZRC0_PSEA5</name>
<comment type="subcellular location">
    <subcellularLocation>
        <location evidence="1">Cell membrane</location>
        <topology evidence="1">Multi-pass membrane protein</topology>
    </subcellularLocation>
</comment>
<dbReference type="GO" id="GO:0005886">
    <property type="term" value="C:plasma membrane"/>
    <property type="evidence" value="ECO:0007669"/>
    <property type="project" value="UniProtKB-SubCell"/>
</dbReference>
<dbReference type="RefSeq" id="WP_100879771.1">
    <property type="nucleotide sequence ID" value="NZ_PHUJ01000003.1"/>
</dbReference>
<evidence type="ECO:0000313" key="10">
    <source>
        <dbReference type="EMBL" id="PKB32680.1"/>
    </source>
</evidence>
<feature type="transmembrane region" description="Helical" evidence="9">
    <location>
        <begin position="196"/>
        <end position="215"/>
    </location>
</feature>
<proteinExistence type="inferred from homology"/>
<feature type="transmembrane region" description="Helical" evidence="9">
    <location>
        <begin position="386"/>
        <end position="409"/>
    </location>
</feature>
<dbReference type="Pfam" id="PF02447">
    <property type="entry name" value="GntP_permease"/>
    <property type="match status" value="2"/>
</dbReference>
<evidence type="ECO:0000256" key="4">
    <source>
        <dbReference type="ARBA" id="ARBA00022692"/>
    </source>
</evidence>
<organism evidence="10 11">
    <name type="scientific">Pseudonocardia alni</name>
    <name type="common">Amycolata alni</name>
    <dbReference type="NCBI Taxonomy" id="33907"/>
    <lineage>
        <taxon>Bacteria</taxon>
        <taxon>Bacillati</taxon>
        <taxon>Actinomycetota</taxon>
        <taxon>Actinomycetes</taxon>
        <taxon>Pseudonocardiales</taxon>
        <taxon>Pseudonocardiaceae</taxon>
        <taxon>Pseudonocardia</taxon>
    </lineage>
</organism>
<evidence type="ECO:0000256" key="8">
    <source>
        <dbReference type="SAM" id="MobiDB-lite"/>
    </source>
</evidence>